<gene>
    <name evidence="1" type="ORF">AaeL_AAEL001377</name>
</gene>
<dbReference type="PaxDb" id="7159-AAEL001377-PA"/>
<organism evidence="1 2">
    <name type="scientific">Aedes aegypti</name>
    <name type="common">Yellowfever mosquito</name>
    <name type="synonym">Culex aegypti</name>
    <dbReference type="NCBI Taxonomy" id="7159"/>
    <lineage>
        <taxon>Eukaryota</taxon>
        <taxon>Metazoa</taxon>
        <taxon>Ecdysozoa</taxon>
        <taxon>Arthropoda</taxon>
        <taxon>Hexapoda</taxon>
        <taxon>Insecta</taxon>
        <taxon>Pterygota</taxon>
        <taxon>Neoptera</taxon>
        <taxon>Endopterygota</taxon>
        <taxon>Diptera</taxon>
        <taxon>Nematocera</taxon>
        <taxon>Culicoidea</taxon>
        <taxon>Culicidae</taxon>
        <taxon>Culicinae</taxon>
        <taxon>Aedini</taxon>
        <taxon>Aedes</taxon>
        <taxon>Stegomyia</taxon>
    </lineage>
</organism>
<reference evidence="1" key="2">
    <citation type="journal article" date="2007" name="Science">
        <title>Genome sequence of Aedes aegypti, a major arbovirus vector.</title>
        <authorList>
            <person name="Nene V."/>
            <person name="Wortman J.R."/>
            <person name="Lawson D."/>
            <person name="Haas B."/>
            <person name="Kodira C."/>
            <person name="Tu Z.J."/>
            <person name="Loftus B."/>
            <person name="Xi Z."/>
            <person name="Megy K."/>
            <person name="Grabherr M."/>
            <person name="Ren Q."/>
            <person name="Zdobnov E.M."/>
            <person name="Lobo N.F."/>
            <person name="Campbell K.S."/>
            <person name="Brown S.E."/>
            <person name="Bonaldo M.F."/>
            <person name="Zhu J."/>
            <person name="Sinkins S.P."/>
            <person name="Hogenkamp D.G."/>
            <person name="Amedeo P."/>
            <person name="Arensburger P."/>
            <person name="Atkinson P.W."/>
            <person name="Bidwell S."/>
            <person name="Biedler J."/>
            <person name="Birney E."/>
            <person name="Bruggner R.V."/>
            <person name="Costas J."/>
            <person name="Coy M.R."/>
            <person name="Crabtree J."/>
            <person name="Crawford M."/>
            <person name="Debruyn B."/>
            <person name="Decaprio D."/>
            <person name="Eiglmeier K."/>
            <person name="Eisenstadt E."/>
            <person name="El-Dorry H."/>
            <person name="Gelbart W.M."/>
            <person name="Gomes S.L."/>
            <person name="Hammond M."/>
            <person name="Hannick L.I."/>
            <person name="Hogan J.R."/>
            <person name="Holmes M.H."/>
            <person name="Jaffe D."/>
            <person name="Johnston J.S."/>
            <person name="Kennedy R.C."/>
            <person name="Koo H."/>
            <person name="Kravitz S."/>
            <person name="Kriventseva E.V."/>
            <person name="Kulp D."/>
            <person name="Labutti K."/>
            <person name="Lee E."/>
            <person name="Li S."/>
            <person name="Lovin D.D."/>
            <person name="Mao C."/>
            <person name="Mauceli E."/>
            <person name="Menck C.F."/>
            <person name="Miller J.R."/>
            <person name="Montgomery P."/>
            <person name="Mori A."/>
            <person name="Nascimento A.L."/>
            <person name="Naveira H.F."/>
            <person name="Nusbaum C."/>
            <person name="O'leary S."/>
            <person name="Orvis J."/>
            <person name="Pertea M."/>
            <person name="Quesneville H."/>
            <person name="Reidenbach K.R."/>
            <person name="Rogers Y.H."/>
            <person name="Roth C.W."/>
            <person name="Schneider J.R."/>
            <person name="Schatz M."/>
            <person name="Shumway M."/>
            <person name="Stanke M."/>
            <person name="Stinson E.O."/>
            <person name="Tubio J.M."/>
            <person name="Vanzee J.P."/>
            <person name="Verjovski-Almeida S."/>
            <person name="Werner D."/>
            <person name="White O."/>
            <person name="Wyder S."/>
            <person name="Zeng Q."/>
            <person name="Zhao Q."/>
            <person name="Zhao Y."/>
            <person name="Hill C.A."/>
            <person name="Raikhel A.S."/>
            <person name="Soares M.B."/>
            <person name="Knudson D.L."/>
            <person name="Lee N.H."/>
            <person name="Galagan J."/>
            <person name="Salzberg S.L."/>
            <person name="Paulsen I.T."/>
            <person name="Dimopoulos G."/>
            <person name="Collins F.H."/>
            <person name="Birren B."/>
            <person name="Fraser-Liggett C.M."/>
            <person name="Severson D.W."/>
        </authorList>
    </citation>
    <scope>NUCLEOTIDE SEQUENCE [LARGE SCALE GENOMIC DNA]</scope>
    <source>
        <strain evidence="1">Liverpool</strain>
    </source>
</reference>
<sequence>EWRTTSRVYASSVQVSAIAICCAAVRTVCQKSVTGEPGSVWVLNEEQCGCKF</sequence>
<name>Q17LF5_AEDAE</name>
<feature type="non-terminal residue" evidence="1">
    <location>
        <position position="1"/>
    </location>
</feature>
<dbReference type="AlphaFoldDB" id="Q17LF5"/>
<evidence type="ECO:0000313" key="1">
    <source>
        <dbReference type="EMBL" id="EAT47507.1"/>
    </source>
</evidence>
<reference evidence="1" key="1">
    <citation type="submission" date="2005-10" db="EMBL/GenBank/DDBJ databases">
        <authorList>
            <person name="Loftus B.J."/>
            <person name="Nene V.M."/>
            <person name="Hannick L.I."/>
            <person name="Bidwell S."/>
            <person name="Haas B."/>
            <person name="Amedeo P."/>
            <person name="Orvis J."/>
            <person name="Wortman J.R."/>
            <person name="White O.R."/>
            <person name="Salzberg S."/>
            <person name="Shumway M."/>
            <person name="Koo H."/>
            <person name="Zhao Y."/>
            <person name="Holmes M."/>
            <person name="Miller J."/>
            <person name="Schatz M."/>
            <person name="Pop M."/>
            <person name="Pai G."/>
            <person name="Utterback T."/>
            <person name="Rogers Y.-H."/>
            <person name="Kravitz S."/>
            <person name="Fraser C.M."/>
        </authorList>
    </citation>
    <scope>NUCLEOTIDE SEQUENCE</scope>
    <source>
        <strain evidence="1">Liverpool</strain>
    </source>
</reference>
<dbReference type="EMBL" id="CH477216">
    <property type="protein sequence ID" value="EAT47507.1"/>
    <property type="molecule type" value="Genomic_DNA"/>
</dbReference>
<dbReference type="HOGENOM" id="CLU_3093301_0_0_1"/>
<dbReference type="Proteomes" id="UP000682892">
    <property type="component" value="Unassembled WGS sequence"/>
</dbReference>
<accession>Q17LF5</accession>
<reference evidence="1" key="3">
    <citation type="submission" date="2012-09" db="EMBL/GenBank/DDBJ databases">
        <authorList>
            <consortium name="VectorBase"/>
        </authorList>
    </citation>
    <scope>NUCLEOTIDE SEQUENCE</scope>
    <source>
        <strain evidence="1">Liverpool</strain>
    </source>
</reference>
<protein>
    <submittedName>
        <fullName evidence="1">AAEL001377-PA</fullName>
    </submittedName>
</protein>
<evidence type="ECO:0000313" key="2">
    <source>
        <dbReference type="Proteomes" id="UP000682892"/>
    </source>
</evidence>
<proteinExistence type="predicted"/>